<comment type="caution">
    <text evidence="2">The sequence shown here is derived from an EMBL/GenBank/DDBJ whole genome shotgun (WGS) entry which is preliminary data.</text>
</comment>
<dbReference type="InterPro" id="IPR014408">
    <property type="entry name" value="dGMP_Pdiesterase_EAL/HD-GYP"/>
</dbReference>
<name>A0A845BHS4_9NEIS</name>
<dbReference type="InterPro" id="IPR052340">
    <property type="entry name" value="RNase_Y/CdgJ"/>
</dbReference>
<dbReference type="InterPro" id="IPR013976">
    <property type="entry name" value="HDOD"/>
</dbReference>
<gene>
    <name evidence="2" type="ORF">GQF02_01985</name>
</gene>
<keyword evidence="3" id="KW-1185">Reference proteome</keyword>
<dbReference type="SUPFAM" id="SSF109604">
    <property type="entry name" value="HD-domain/PDEase-like"/>
    <property type="match status" value="1"/>
</dbReference>
<dbReference type="PIRSF" id="PIRSF003180">
    <property type="entry name" value="DiGMPpdiest_YuxH"/>
    <property type="match status" value="1"/>
</dbReference>
<protein>
    <submittedName>
        <fullName evidence="2">HDOD domain-containing protein</fullName>
    </submittedName>
</protein>
<evidence type="ECO:0000313" key="3">
    <source>
        <dbReference type="Proteomes" id="UP000467214"/>
    </source>
</evidence>
<reference evidence="2 3" key="1">
    <citation type="submission" date="2019-12" db="EMBL/GenBank/DDBJ databases">
        <title>Neisseriaceae gen. nov. sp. Genome sequencing and assembly.</title>
        <authorList>
            <person name="Liu Z."/>
            <person name="Li A."/>
        </authorList>
    </citation>
    <scope>NUCLEOTIDE SEQUENCE [LARGE SCALE GENOMIC DNA]</scope>
    <source>
        <strain evidence="2 3">B2N2-7</strain>
    </source>
</reference>
<dbReference type="Pfam" id="PF08668">
    <property type="entry name" value="HDOD"/>
    <property type="match status" value="1"/>
</dbReference>
<feature type="domain" description="HDOD" evidence="1">
    <location>
        <begin position="241"/>
        <end position="429"/>
    </location>
</feature>
<dbReference type="PANTHER" id="PTHR33525:SF4">
    <property type="entry name" value="CYCLIC DI-GMP PHOSPHODIESTERASE CDGJ"/>
    <property type="match status" value="1"/>
</dbReference>
<dbReference type="Gene3D" id="1.10.3210.10">
    <property type="entry name" value="Hypothetical protein af1432"/>
    <property type="match status" value="1"/>
</dbReference>
<accession>A0A845BHS4</accession>
<evidence type="ECO:0000313" key="2">
    <source>
        <dbReference type="EMBL" id="MXR35749.1"/>
    </source>
</evidence>
<proteinExistence type="predicted"/>
<sequence>MLKSLFSGFRTKTPDAPAASAGADMTASPLPASLGVVTHQPVYDARQNLVANEFLLSHAMRTGSARTKEPGQFDRLMLSTLLNLNVFGQLSRRAAIIHLSSLTSLAAPELAGLPAERIILFLRPAPGETLTAEVLQQLLVLKEQGYRLALGTDTLYRQQDTPRNHPLLAQCDFIVVDFSSSTEGVLAPLLNPTLPHIVAYARNIASYEDYETCRHRGGHRFALFHGPFMAQSQPDQTQGQTSPSQLRVMEIMRLLRSDAPISELNTQFKLDSTLLFKLLRFINSSANGIARKIVTLDETLLLLGRETLFKWLTLLLFNSHKDNGRSQALLEQSLSRARFMESLGYARGGNKVESEHLFLTGMFSMLGALLKQPLEQAIAPLELPTTVVQALLEGRGLFAPYLALAQAMENHNSQEIDRLSQMLGIPLEQVNSLGMQAMQWAENISCTDASH</sequence>
<dbReference type="PROSITE" id="PS51833">
    <property type="entry name" value="HDOD"/>
    <property type="match status" value="1"/>
</dbReference>
<dbReference type="Proteomes" id="UP000467214">
    <property type="component" value="Unassembled WGS sequence"/>
</dbReference>
<dbReference type="RefSeq" id="WP_160794441.1">
    <property type="nucleotide sequence ID" value="NZ_WSSB01000001.1"/>
</dbReference>
<dbReference type="PANTHER" id="PTHR33525">
    <property type="match status" value="1"/>
</dbReference>
<dbReference type="EMBL" id="WSSB01000001">
    <property type="protein sequence ID" value="MXR35749.1"/>
    <property type="molecule type" value="Genomic_DNA"/>
</dbReference>
<evidence type="ECO:0000259" key="1">
    <source>
        <dbReference type="PROSITE" id="PS51833"/>
    </source>
</evidence>
<organism evidence="2 3">
    <name type="scientific">Craterilacuibacter sinensis</name>
    <dbReference type="NCBI Taxonomy" id="2686017"/>
    <lineage>
        <taxon>Bacteria</taxon>
        <taxon>Pseudomonadati</taxon>
        <taxon>Pseudomonadota</taxon>
        <taxon>Betaproteobacteria</taxon>
        <taxon>Neisseriales</taxon>
        <taxon>Neisseriaceae</taxon>
        <taxon>Craterilacuibacter</taxon>
    </lineage>
</organism>
<dbReference type="AlphaFoldDB" id="A0A845BHS4"/>